<sequence>MPTPAQDPLLHDPSFIYASTPTLSRTASVGSAQPGSPALGRLPGAFTPVASSIPGNLKNVVLGRGSFGRPPWYDSNGKTRECYVIGIAGGSASGKTSVAREILRQLNHIPNVLILSQDSFYKRNSPEEIVMAFENNKDFDHPDSIDFKLFRECLVDLRNGLAVQISVKTAPLVTLSECAANPYEELTLSSSLVMTSLYRSRMPETSYLYGASVIIVEGILALTDPSLRDLFDLKVFVNCDTDLMLARRIRRDVVERGRDVMGIVDQYLRFVKPSYDNFVLPSSKFADIIVPGAQNNVAIDLIVTHIRRQLSERYMRFRSTLSAPVTLSSQPSSAKSLSSSTDPSSTLSPSPLASGSDKTDPQVSVNGKSRDHPNLVLVNQTSGVKGVVTILRDRKTIREDFVHYSDRLATIVVEEAIGLFPYKDKKVITPIEEVAVGKVLDLDPGKIIGVSLGRSGGPLEKGLRRVVLDARLGTLLIHNDETTQEPLLYNMVLPGLQERSFAEKAWVLLLDSQMGTGASALMAIRVLLDHHVPEDQILFLSFLVTPHSLKAIERAFPKVRIITSAIDYELEQITHHRRVHRGSLSESGQGLASGLGIKMSESMSGVQGKNKSEERVKELKEWVVRPGCGDIGDRYYLV</sequence>
<dbReference type="EC" id="2.7.1.48" evidence="2"/>
<dbReference type="Pfam" id="PF00485">
    <property type="entry name" value="PRK"/>
    <property type="match status" value="1"/>
</dbReference>
<evidence type="ECO:0000313" key="9">
    <source>
        <dbReference type="EMBL" id="CED82218.1"/>
    </source>
</evidence>
<protein>
    <recommendedName>
        <fullName evidence="2">uridine/cytidine kinase</fullName>
        <ecNumber evidence="2">2.7.1.48</ecNumber>
    </recommendedName>
</protein>
<evidence type="ECO:0000256" key="6">
    <source>
        <dbReference type="SAM" id="MobiDB-lite"/>
    </source>
</evidence>
<dbReference type="GO" id="GO:0044206">
    <property type="term" value="P:UMP salvage"/>
    <property type="evidence" value="ECO:0007669"/>
    <property type="project" value="UniProtKB-UniPathway"/>
</dbReference>
<evidence type="ECO:0000256" key="2">
    <source>
        <dbReference type="ARBA" id="ARBA00012137"/>
    </source>
</evidence>
<feature type="region of interest" description="Disordered" evidence="6">
    <location>
        <begin position="326"/>
        <end position="373"/>
    </location>
</feature>
<dbReference type="EMBL" id="LN483124">
    <property type="protein sequence ID" value="CED82218.1"/>
    <property type="molecule type" value="Genomic_DNA"/>
</dbReference>
<keyword evidence="4" id="KW-0547">Nucleotide-binding</keyword>
<evidence type="ECO:0000259" key="8">
    <source>
        <dbReference type="Pfam" id="PF14681"/>
    </source>
</evidence>
<evidence type="ECO:0000259" key="7">
    <source>
        <dbReference type="Pfam" id="PF00485"/>
    </source>
</evidence>
<keyword evidence="5" id="KW-0418">Kinase</keyword>
<dbReference type="PANTHER" id="PTHR10285">
    <property type="entry name" value="URIDINE KINASE"/>
    <property type="match status" value="1"/>
</dbReference>
<feature type="domain" description="Phosphoribosyltransferase" evidence="8">
    <location>
        <begin position="379"/>
        <end position="572"/>
    </location>
</feature>
<dbReference type="InterPro" id="IPR000764">
    <property type="entry name" value="Uridine_kinase-like"/>
</dbReference>
<accession>A0A0F7SQ17</accession>
<feature type="compositionally biased region" description="Low complexity" evidence="6">
    <location>
        <begin position="327"/>
        <end position="356"/>
    </location>
</feature>
<evidence type="ECO:0000256" key="4">
    <source>
        <dbReference type="ARBA" id="ARBA00022741"/>
    </source>
</evidence>
<evidence type="ECO:0000256" key="5">
    <source>
        <dbReference type="ARBA" id="ARBA00022777"/>
    </source>
</evidence>
<dbReference type="AlphaFoldDB" id="A0A0F7SQ17"/>
<dbReference type="InterPro" id="IPR006083">
    <property type="entry name" value="PRK/URK"/>
</dbReference>
<dbReference type="InterPro" id="IPR029057">
    <property type="entry name" value="PRTase-like"/>
</dbReference>
<dbReference type="PRINTS" id="PR00988">
    <property type="entry name" value="URIDINKINASE"/>
</dbReference>
<dbReference type="InterPro" id="IPR000836">
    <property type="entry name" value="PRTase_dom"/>
</dbReference>
<evidence type="ECO:0000256" key="3">
    <source>
        <dbReference type="ARBA" id="ARBA00022679"/>
    </source>
</evidence>
<reference evidence="9" key="1">
    <citation type="submission" date="2014-08" db="EMBL/GenBank/DDBJ databases">
        <authorList>
            <person name="Sharma Rahul"/>
            <person name="Thines Marco"/>
        </authorList>
    </citation>
    <scope>NUCLEOTIDE SEQUENCE</scope>
</reference>
<dbReference type="InterPro" id="IPR027417">
    <property type="entry name" value="P-loop_NTPase"/>
</dbReference>
<dbReference type="Gene3D" id="3.40.50.2020">
    <property type="match status" value="1"/>
</dbReference>
<dbReference type="Pfam" id="PF14681">
    <property type="entry name" value="UPRTase"/>
    <property type="match status" value="1"/>
</dbReference>
<dbReference type="SUPFAM" id="SSF53271">
    <property type="entry name" value="PRTase-like"/>
    <property type="match status" value="1"/>
</dbReference>
<dbReference type="UniPathway" id="UPA00574">
    <property type="reaction ID" value="UER00637"/>
</dbReference>
<comment type="pathway">
    <text evidence="1">Pyrimidine metabolism; UMP biosynthesis via salvage pathway; UMP from uridine: step 1/1.</text>
</comment>
<dbReference type="SUPFAM" id="SSF52540">
    <property type="entry name" value="P-loop containing nucleoside triphosphate hydrolases"/>
    <property type="match status" value="1"/>
</dbReference>
<dbReference type="GO" id="GO:0005524">
    <property type="term" value="F:ATP binding"/>
    <property type="evidence" value="ECO:0007669"/>
    <property type="project" value="InterPro"/>
</dbReference>
<dbReference type="CDD" id="cd06223">
    <property type="entry name" value="PRTases_typeI"/>
    <property type="match status" value="1"/>
</dbReference>
<keyword evidence="3" id="KW-0808">Transferase</keyword>
<dbReference type="GO" id="GO:0004849">
    <property type="term" value="F:uridine kinase activity"/>
    <property type="evidence" value="ECO:0007669"/>
    <property type="project" value="UniProtKB-EC"/>
</dbReference>
<name>A0A0F7SQ17_PHARH</name>
<feature type="domain" description="Phosphoribulokinase/uridine kinase" evidence="7">
    <location>
        <begin position="84"/>
        <end position="294"/>
    </location>
</feature>
<dbReference type="Gene3D" id="3.40.50.300">
    <property type="entry name" value="P-loop containing nucleotide triphosphate hydrolases"/>
    <property type="match status" value="1"/>
</dbReference>
<proteinExistence type="predicted"/>
<evidence type="ECO:0000256" key="1">
    <source>
        <dbReference type="ARBA" id="ARBA00004690"/>
    </source>
</evidence>
<organism evidence="9">
    <name type="scientific">Phaffia rhodozyma</name>
    <name type="common">Yeast</name>
    <name type="synonym">Xanthophyllomyces dendrorhous</name>
    <dbReference type="NCBI Taxonomy" id="264483"/>
    <lineage>
        <taxon>Eukaryota</taxon>
        <taxon>Fungi</taxon>
        <taxon>Dikarya</taxon>
        <taxon>Basidiomycota</taxon>
        <taxon>Agaricomycotina</taxon>
        <taxon>Tremellomycetes</taxon>
        <taxon>Cystofilobasidiales</taxon>
        <taxon>Mrakiaceae</taxon>
        <taxon>Phaffia</taxon>
    </lineage>
</organism>
<dbReference type="CDD" id="cd02023">
    <property type="entry name" value="UMPK"/>
    <property type="match status" value="1"/>
</dbReference>